<feature type="signal peptide" evidence="1">
    <location>
        <begin position="1"/>
        <end position="30"/>
    </location>
</feature>
<accession>A0A0J9RNF8</accession>
<dbReference type="SUPFAM" id="SSF57625">
    <property type="entry name" value="Invertebrate chitin-binding proteins"/>
    <property type="match status" value="1"/>
</dbReference>
<dbReference type="InterPro" id="IPR002557">
    <property type="entry name" value="Chitin-bd_dom"/>
</dbReference>
<dbReference type="PROSITE" id="PS50940">
    <property type="entry name" value="CHIT_BIND_II"/>
    <property type="match status" value="1"/>
</dbReference>
<dbReference type="Pfam" id="PF01607">
    <property type="entry name" value="CBM_14"/>
    <property type="match status" value="1"/>
</dbReference>
<evidence type="ECO:0000256" key="1">
    <source>
        <dbReference type="SAM" id="SignalP"/>
    </source>
</evidence>
<dbReference type="EMBL" id="CM002912">
    <property type="protein sequence ID" value="KMY97287.1"/>
    <property type="molecule type" value="Genomic_DNA"/>
</dbReference>
<dbReference type="Proteomes" id="UP000035880">
    <property type="component" value="Chromosome 3L"/>
</dbReference>
<gene>
    <name evidence="3" type="primary">Dsim\GD13736</name>
    <name evidence="3" type="ORF">Dsimw501_GD13736</name>
</gene>
<protein>
    <recommendedName>
        <fullName evidence="2">Chitin-binding type-2 domain-containing protein</fullName>
    </recommendedName>
</protein>
<keyword evidence="1" id="KW-0732">Signal</keyword>
<evidence type="ECO:0000259" key="2">
    <source>
        <dbReference type="PROSITE" id="PS50940"/>
    </source>
</evidence>
<evidence type="ECO:0000313" key="4">
    <source>
        <dbReference type="Proteomes" id="UP000035880"/>
    </source>
</evidence>
<dbReference type="KEGG" id="dsi:Dsimw501_GD13736"/>
<dbReference type="GO" id="GO:0008061">
    <property type="term" value="F:chitin binding"/>
    <property type="evidence" value="ECO:0007669"/>
    <property type="project" value="InterPro"/>
</dbReference>
<dbReference type="GO" id="GO:0005576">
    <property type="term" value="C:extracellular region"/>
    <property type="evidence" value="ECO:0007669"/>
    <property type="project" value="InterPro"/>
</dbReference>
<dbReference type="OrthoDB" id="7857752at2759"/>
<proteinExistence type="predicted"/>
<feature type="domain" description="Chitin-binding type-2" evidence="2">
    <location>
        <begin position="47"/>
        <end position="110"/>
    </location>
</feature>
<dbReference type="InterPro" id="IPR036508">
    <property type="entry name" value="Chitin-bd_dom_sf"/>
</dbReference>
<evidence type="ECO:0000313" key="3">
    <source>
        <dbReference type="EMBL" id="KMY97287.1"/>
    </source>
</evidence>
<feature type="chain" id="PRO_5005321899" description="Chitin-binding type-2 domain-containing protein" evidence="1">
    <location>
        <begin position="31"/>
        <end position="118"/>
    </location>
</feature>
<reference evidence="3 4" key="1">
    <citation type="journal article" date="2013" name="Genome Res.">
        <title>A second-generation assembly of the Drosophila simulans genome provides new insights into patterns of lineage-specific divergence.</title>
        <authorList>
            <person name="Hu T.T."/>
            <person name="Eisen M.B."/>
            <person name="Thornton K.R."/>
            <person name="Andolfatto P."/>
        </authorList>
    </citation>
    <scope>NUCLEOTIDE SEQUENCE [LARGE SCALE GENOMIC DNA]</scope>
    <source>
        <strain evidence="4">w501</strain>
    </source>
</reference>
<dbReference type="AlphaFoldDB" id="A0A0J9RNF8"/>
<sequence>MLQKAKGSAVKLIMWLRIMFILLLAHCLSALPAPEFDDQNSKTWSAEEACSEVTITTLMENQADPTCRTFVYCYVVNGSVFSLIKNCNSNQYFDPNLKMCRSEVPAKCSAEAPNNCGI</sequence>
<name>A0A0J9RNF8_DROSI</name>
<organism evidence="3 4">
    <name type="scientific">Drosophila simulans</name>
    <name type="common">Fruit fly</name>
    <dbReference type="NCBI Taxonomy" id="7240"/>
    <lineage>
        <taxon>Eukaryota</taxon>
        <taxon>Metazoa</taxon>
        <taxon>Ecdysozoa</taxon>
        <taxon>Arthropoda</taxon>
        <taxon>Hexapoda</taxon>
        <taxon>Insecta</taxon>
        <taxon>Pterygota</taxon>
        <taxon>Neoptera</taxon>
        <taxon>Endopterygota</taxon>
        <taxon>Diptera</taxon>
        <taxon>Brachycera</taxon>
        <taxon>Muscomorpha</taxon>
        <taxon>Ephydroidea</taxon>
        <taxon>Drosophilidae</taxon>
        <taxon>Drosophila</taxon>
        <taxon>Sophophora</taxon>
    </lineage>
</organism>
<dbReference type="Bgee" id="FBgn0185442">
    <property type="expression patterns" value="Expressed in embryo and 3 other cell types or tissues"/>
</dbReference>